<dbReference type="GeneID" id="110694336"/>
<reference evidence="1" key="2">
    <citation type="submission" date="2021-03" db="UniProtKB">
        <authorList>
            <consortium name="EnsemblPlants"/>
        </authorList>
    </citation>
    <scope>IDENTIFICATION</scope>
</reference>
<dbReference type="OrthoDB" id="647907at2759"/>
<sequence length="394" mass="45613">MYTTRPLSLYQDCPEALRLLPEGPNSGYLVLQGDKTIKTSFFGFFKDTKIIKNWLIEDLPFPQNKYLSIITGDNRSQTIDDVYLIPVINQPLSSNRYYAIKADGRQRGEAYVSSVKEDMGICCFCSIPCILDEDPRPFDQDDVYQQFKFFVTNSNLGRFMPTAKSVALDGIPPKVLKARGCQMKSNTPENFYIGEAQGIDSSLRAHLPDFNFWSSQVCSNPVVVGKWYCPFIFIKDGRRKDQVKENVFYEMTLEQQWEQIYAAERSCNQGKKVTVDVIVPTESVKIAGQEAAQEERNNDRGAVWFRSKNESGIEVFVGLSTLIVERMMWEQERVRWIKEQRVTVVKDETYEGTGDWKRFGCYLLVESFVLKRNNGRILLTYDFRHTHQIRSKWE</sequence>
<evidence type="ECO:0000313" key="2">
    <source>
        <dbReference type="Proteomes" id="UP000596660"/>
    </source>
</evidence>
<dbReference type="OMA" id="TDETRCW"/>
<proteinExistence type="predicted"/>
<dbReference type="EnsemblPlants" id="AUR62002970-RA">
    <property type="protein sequence ID" value="AUR62002970-RA:cds"/>
    <property type="gene ID" value="AUR62002970"/>
</dbReference>
<dbReference type="PANTHER" id="PTHR31050">
    <property type="entry name" value="OS08G0413200 PROTEIN"/>
    <property type="match status" value="1"/>
</dbReference>
<evidence type="ECO:0008006" key="3">
    <source>
        <dbReference type="Google" id="ProtNLM"/>
    </source>
</evidence>
<dbReference type="AlphaFoldDB" id="A0A803KVB2"/>
<accession>A0A803KVB2</accession>
<reference evidence="1" key="1">
    <citation type="journal article" date="2017" name="Nature">
        <title>The genome of Chenopodium quinoa.</title>
        <authorList>
            <person name="Jarvis D.E."/>
            <person name="Ho Y.S."/>
            <person name="Lightfoot D.J."/>
            <person name="Schmoeckel S.M."/>
            <person name="Li B."/>
            <person name="Borm T.J.A."/>
            <person name="Ohyanagi H."/>
            <person name="Mineta K."/>
            <person name="Michell C.T."/>
            <person name="Saber N."/>
            <person name="Kharbatia N.M."/>
            <person name="Rupper R.R."/>
            <person name="Sharp A.R."/>
            <person name="Dally N."/>
            <person name="Boughton B.A."/>
            <person name="Woo Y.H."/>
            <person name="Gao G."/>
            <person name="Schijlen E.G.W.M."/>
            <person name="Guo X."/>
            <person name="Momin A.A."/>
            <person name="Negrao S."/>
            <person name="Al-Babili S."/>
            <person name="Gehring C."/>
            <person name="Roessner U."/>
            <person name="Jung C."/>
            <person name="Murphy K."/>
            <person name="Arold S.T."/>
            <person name="Gojobori T."/>
            <person name="van der Linden C.G."/>
            <person name="van Loo E.N."/>
            <person name="Jellen E.N."/>
            <person name="Maughan P.J."/>
            <person name="Tester M."/>
        </authorList>
    </citation>
    <scope>NUCLEOTIDE SEQUENCE [LARGE SCALE GENOMIC DNA]</scope>
    <source>
        <strain evidence="1">cv. PI 614886</strain>
    </source>
</reference>
<protein>
    <recommendedName>
        <fullName evidence="3">Insecticidal crystal toxin domain-containing protein</fullName>
    </recommendedName>
</protein>
<dbReference type="Pfam" id="PF06880">
    <property type="entry name" value="DUF1262"/>
    <property type="match status" value="1"/>
</dbReference>
<dbReference type="KEGG" id="cqi:110694336"/>
<organism evidence="1 2">
    <name type="scientific">Chenopodium quinoa</name>
    <name type="common">Quinoa</name>
    <dbReference type="NCBI Taxonomy" id="63459"/>
    <lineage>
        <taxon>Eukaryota</taxon>
        <taxon>Viridiplantae</taxon>
        <taxon>Streptophyta</taxon>
        <taxon>Embryophyta</taxon>
        <taxon>Tracheophyta</taxon>
        <taxon>Spermatophyta</taxon>
        <taxon>Magnoliopsida</taxon>
        <taxon>eudicotyledons</taxon>
        <taxon>Gunneridae</taxon>
        <taxon>Pentapetalae</taxon>
        <taxon>Caryophyllales</taxon>
        <taxon>Chenopodiaceae</taxon>
        <taxon>Chenopodioideae</taxon>
        <taxon>Atripliceae</taxon>
        <taxon>Chenopodium</taxon>
    </lineage>
</organism>
<keyword evidence="2" id="KW-1185">Reference proteome</keyword>
<dbReference type="RefSeq" id="XP_021727225.1">
    <property type="nucleotide sequence ID" value="XM_021871533.1"/>
</dbReference>
<gene>
    <name evidence="1" type="primary">LOC110694336</name>
</gene>
<name>A0A803KVB2_CHEQI</name>
<dbReference type="Proteomes" id="UP000596660">
    <property type="component" value="Unplaced"/>
</dbReference>
<dbReference type="Gramene" id="AUR62002970-RA">
    <property type="protein sequence ID" value="AUR62002970-RA:cds"/>
    <property type="gene ID" value="AUR62002970"/>
</dbReference>
<dbReference type="PANTHER" id="PTHR31050:SF3">
    <property type="entry name" value="OS08G0412800 PROTEIN"/>
    <property type="match status" value="1"/>
</dbReference>
<dbReference type="InterPro" id="IPR010683">
    <property type="entry name" value="DUF1262"/>
</dbReference>
<evidence type="ECO:0000313" key="1">
    <source>
        <dbReference type="EnsemblPlants" id="AUR62002970-RA:cds"/>
    </source>
</evidence>